<dbReference type="Gene3D" id="2.70.98.40">
    <property type="entry name" value="Glycoside hydrolase, family 65, N-terminal domain"/>
    <property type="match status" value="1"/>
</dbReference>
<dbReference type="InterPro" id="IPR012341">
    <property type="entry name" value="6hp_glycosidase-like_sf"/>
</dbReference>
<dbReference type="EMBL" id="JAAZON010000439">
    <property type="protein sequence ID" value="NMC63432.1"/>
    <property type="molecule type" value="Genomic_DNA"/>
</dbReference>
<dbReference type="GO" id="GO:0004553">
    <property type="term" value="F:hydrolase activity, hydrolyzing O-glycosyl compounds"/>
    <property type="evidence" value="ECO:0007669"/>
    <property type="project" value="TreeGrafter"/>
</dbReference>
<dbReference type="Gene3D" id="2.60.420.10">
    <property type="entry name" value="Maltose phosphorylase, domain 3"/>
    <property type="match status" value="1"/>
</dbReference>
<name>A0A7X9IKP9_9DELT</name>
<dbReference type="SUPFAM" id="SSF48208">
    <property type="entry name" value="Six-hairpin glycosidases"/>
    <property type="match status" value="1"/>
</dbReference>
<dbReference type="InterPro" id="IPR005194">
    <property type="entry name" value="Glyco_hydro_65_C"/>
</dbReference>
<organism evidence="3 4">
    <name type="scientific">SAR324 cluster bacterium</name>
    <dbReference type="NCBI Taxonomy" id="2024889"/>
    <lineage>
        <taxon>Bacteria</taxon>
        <taxon>Deltaproteobacteria</taxon>
        <taxon>SAR324 cluster</taxon>
    </lineage>
</organism>
<dbReference type="PANTHER" id="PTHR11051">
    <property type="entry name" value="GLYCOSYL HYDROLASE-RELATED"/>
    <property type="match status" value="1"/>
</dbReference>
<keyword evidence="3" id="KW-0378">Hydrolase</keyword>
<sequence length="581" mass="66021">MTLETENSTEVEVKTGIDADVRTNGYKHFAEISPFENSSKEFGIEVLSDVGDKISIQTRLSGSIKDWICETSAETVFSKGRIQIDAGEKLVVEKRSFVKTSRDLVSSSDNDLRDIEKLSFEELLGENNKVWEKRWEDSDVVLNGNNYAQRALRVSLYHLLRAHVPNDSRVAIDAKGYAGEAYWGRFFWDTEMYLLPFFTATAPEKARTLVDFRVQSLEGAKQNAKRYGYNGARYAWESDSQGIDCCPNWQYGDHEVHITADVVYGLSYFAHATGDLDYLKDKASEVILETAKYWMERIDINTKTKQPVLLGVMGPDEYKAISNNNFYTNLMVKFALETAASIAKEKKAPESEWRAYEKTAEMLPLLKREDGLYLQCEGFDDLAEPQFEVLWKDRSKPFAAQVSQERLYRSKCLKQADVLMAMYLFPSRFSNEELQKAWDYYLPYTTHDSSLSTAIHAILACRLGKMDESWKFWMTSCGIDLDGGAAEGIHIAGAGGNWLVVVFGYAGLLSPLESETLTFNPRIPEQLQSIEFPLCWRNAKVRGKMSKNIVRIENKGETEIDVTVWTKTKSIKGAEAISWEL</sequence>
<evidence type="ECO:0000313" key="4">
    <source>
        <dbReference type="Proteomes" id="UP000524246"/>
    </source>
</evidence>
<evidence type="ECO:0000259" key="2">
    <source>
        <dbReference type="Pfam" id="PF03633"/>
    </source>
</evidence>
<dbReference type="Proteomes" id="UP000524246">
    <property type="component" value="Unassembled WGS sequence"/>
</dbReference>
<feature type="domain" description="Glycoside hydrolase family 65 C-terminal" evidence="2">
    <location>
        <begin position="514"/>
        <end position="564"/>
    </location>
</feature>
<feature type="domain" description="Glycoside hydrolase family 65 central catalytic" evidence="1">
    <location>
        <begin position="153"/>
        <end position="498"/>
    </location>
</feature>
<dbReference type="Gene3D" id="1.50.10.10">
    <property type="match status" value="1"/>
</dbReference>
<dbReference type="InterPro" id="IPR008928">
    <property type="entry name" value="6-hairpin_glycosidase_sf"/>
</dbReference>
<dbReference type="InterPro" id="IPR005195">
    <property type="entry name" value="Glyco_hydro_65_M"/>
</dbReference>
<comment type="caution">
    <text evidence="3">The sequence shown here is derived from an EMBL/GenBank/DDBJ whole genome shotgun (WGS) entry which is preliminary data.</text>
</comment>
<evidence type="ECO:0000259" key="1">
    <source>
        <dbReference type="Pfam" id="PF03632"/>
    </source>
</evidence>
<accession>A0A7X9IKP9</accession>
<dbReference type="AlphaFoldDB" id="A0A7X9IKP9"/>
<gene>
    <name evidence="3" type="ORF">GYA55_09735</name>
</gene>
<dbReference type="Pfam" id="PF03632">
    <property type="entry name" value="Glyco_hydro_65m"/>
    <property type="match status" value="1"/>
</dbReference>
<reference evidence="3 4" key="1">
    <citation type="journal article" date="2020" name="Biotechnol. Biofuels">
        <title>New insights from the biogas microbiome by comprehensive genome-resolved metagenomics of nearly 1600 species originating from multiple anaerobic digesters.</title>
        <authorList>
            <person name="Campanaro S."/>
            <person name="Treu L."/>
            <person name="Rodriguez-R L.M."/>
            <person name="Kovalovszki A."/>
            <person name="Ziels R.M."/>
            <person name="Maus I."/>
            <person name="Zhu X."/>
            <person name="Kougias P.G."/>
            <person name="Basile A."/>
            <person name="Luo G."/>
            <person name="Schluter A."/>
            <person name="Konstantinidis K.T."/>
            <person name="Angelidaki I."/>
        </authorList>
    </citation>
    <scope>NUCLEOTIDE SEQUENCE [LARGE SCALE GENOMIC DNA]</scope>
    <source>
        <strain evidence="3">AS27yjCOA_65</strain>
    </source>
</reference>
<dbReference type="GO" id="GO:0005975">
    <property type="term" value="P:carbohydrate metabolic process"/>
    <property type="evidence" value="ECO:0007669"/>
    <property type="project" value="InterPro"/>
</dbReference>
<proteinExistence type="predicted"/>
<dbReference type="PANTHER" id="PTHR11051:SF8">
    <property type="entry name" value="PROTEIN-GLUCOSYLGALACTOSYLHYDROXYLYSINE GLUCOSIDASE"/>
    <property type="match status" value="1"/>
</dbReference>
<evidence type="ECO:0000313" key="3">
    <source>
        <dbReference type="EMBL" id="NMC63432.1"/>
    </source>
</evidence>
<dbReference type="Pfam" id="PF03633">
    <property type="entry name" value="Glyco_hydro_65C"/>
    <property type="match status" value="1"/>
</dbReference>
<protein>
    <submittedName>
        <fullName evidence="3">Glycoside hydrolase family 65 protein</fullName>
    </submittedName>
</protein>
<dbReference type="InterPro" id="IPR037018">
    <property type="entry name" value="GH65_N"/>
</dbReference>